<dbReference type="EMBL" id="BKCP01008292">
    <property type="protein sequence ID" value="GER48640.1"/>
    <property type="molecule type" value="Genomic_DNA"/>
</dbReference>
<feature type="region of interest" description="Disordered" evidence="1">
    <location>
        <begin position="257"/>
        <end position="280"/>
    </location>
</feature>
<organism evidence="2 3">
    <name type="scientific">Striga asiatica</name>
    <name type="common">Asiatic witchweed</name>
    <name type="synonym">Buchnera asiatica</name>
    <dbReference type="NCBI Taxonomy" id="4170"/>
    <lineage>
        <taxon>Eukaryota</taxon>
        <taxon>Viridiplantae</taxon>
        <taxon>Streptophyta</taxon>
        <taxon>Embryophyta</taxon>
        <taxon>Tracheophyta</taxon>
        <taxon>Spermatophyta</taxon>
        <taxon>Magnoliopsida</taxon>
        <taxon>eudicotyledons</taxon>
        <taxon>Gunneridae</taxon>
        <taxon>Pentapetalae</taxon>
        <taxon>asterids</taxon>
        <taxon>lamiids</taxon>
        <taxon>Lamiales</taxon>
        <taxon>Orobanchaceae</taxon>
        <taxon>Buchnereae</taxon>
        <taxon>Striga</taxon>
    </lineage>
</organism>
<feature type="region of interest" description="Disordered" evidence="1">
    <location>
        <begin position="106"/>
        <end position="172"/>
    </location>
</feature>
<dbReference type="Proteomes" id="UP000325081">
    <property type="component" value="Unassembled WGS sequence"/>
</dbReference>
<protein>
    <submittedName>
        <fullName evidence="2">Uncharacterized protein</fullName>
    </submittedName>
</protein>
<evidence type="ECO:0000256" key="1">
    <source>
        <dbReference type="SAM" id="MobiDB-lite"/>
    </source>
</evidence>
<proteinExistence type="predicted"/>
<name>A0A5A7QTU6_STRAF</name>
<dbReference type="PANTHER" id="PTHR36373:SF1">
    <property type="entry name" value="EXPRESSED PROTEIN"/>
    <property type="match status" value="1"/>
</dbReference>
<evidence type="ECO:0000313" key="2">
    <source>
        <dbReference type="EMBL" id="GER48640.1"/>
    </source>
</evidence>
<comment type="caution">
    <text evidence="2">The sequence shown here is derived from an EMBL/GenBank/DDBJ whole genome shotgun (WGS) entry which is preliminary data.</text>
</comment>
<evidence type="ECO:0000313" key="3">
    <source>
        <dbReference type="Proteomes" id="UP000325081"/>
    </source>
</evidence>
<keyword evidence="3" id="KW-1185">Reference proteome</keyword>
<dbReference type="PANTHER" id="PTHR36373">
    <property type="entry name" value="EXPRESSED PROTEIN"/>
    <property type="match status" value="1"/>
</dbReference>
<feature type="compositionally biased region" description="Polar residues" evidence="1">
    <location>
        <begin position="129"/>
        <end position="138"/>
    </location>
</feature>
<dbReference type="AlphaFoldDB" id="A0A5A7QTU6"/>
<gene>
    <name evidence="2" type="ORF">STAS_25809</name>
</gene>
<feature type="region of interest" description="Disordered" evidence="1">
    <location>
        <begin position="305"/>
        <end position="326"/>
    </location>
</feature>
<sequence>MEVASIDWKSIDSRFVKDELYEHINAPKWVDFSAPDQPLDDVAWFCRSSCKHPKTAEDFLNEEKRTPTSNSKLIALLQHRRSVSVSDIPPLGDKLKRDATLKKRGLNQPFGLSNKATKHNRDIEDGENQDPNLSTPTNHKAIKAVKEAIKSSADNKSTKDNPMMKSERAPKLRSTLSARNLFSGGDTILNKVAEFCNDLKKLAVRARNRENMDCDDVKSQQGAQDLADENLDALNDQEKERKPLLELNKEKSEVLGTSSVSTVKLRRKKNGDGENTPIRVDTKNVKGQESVNKLLHIRTCPPTPQCFSAGQGHSTASTPKPSRIRPPLNQERAKLQDVKEMNKEINRVAAEKDARSLDVFWFLKPCTLSS</sequence>
<reference evidence="3" key="1">
    <citation type="journal article" date="2019" name="Curr. Biol.">
        <title>Genome Sequence of Striga asiatica Provides Insight into the Evolution of Plant Parasitism.</title>
        <authorList>
            <person name="Yoshida S."/>
            <person name="Kim S."/>
            <person name="Wafula E.K."/>
            <person name="Tanskanen J."/>
            <person name="Kim Y.M."/>
            <person name="Honaas L."/>
            <person name="Yang Z."/>
            <person name="Spallek T."/>
            <person name="Conn C.E."/>
            <person name="Ichihashi Y."/>
            <person name="Cheong K."/>
            <person name="Cui S."/>
            <person name="Der J.P."/>
            <person name="Gundlach H."/>
            <person name="Jiao Y."/>
            <person name="Hori C."/>
            <person name="Ishida J.K."/>
            <person name="Kasahara H."/>
            <person name="Kiba T."/>
            <person name="Kim M.S."/>
            <person name="Koo N."/>
            <person name="Laohavisit A."/>
            <person name="Lee Y.H."/>
            <person name="Lumba S."/>
            <person name="McCourt P."/>
            <person name="Mortimer J.C."/>
            <person name="Mutuku J.M."/>
            <person name="Nomura T."/>
            <person name="Sasaki-Sekimoto Y."/>
            <person name="Seto Y."/>
            <person name="Wang Y."/>
            <person name="Wakatake T."/>
            <person name="Sakakibara H."/>
            <person name="Demura T."/>
            <person name="Yamaguchi S."/>
            <person name="Yoneyama K."/>
            <person name="Manabe R.I."/>
            <person name="Nelson D.C."/>
            <person name="Schulman A.H."/>
            <person name="Timko M.P."/>
            <person name="dePamphilis C.W."/>
            <person name="Choi D."/>
            <person name="Shirasu K."/>
        </authorList>
    </citation>
    <scope>NUCLEOTIDE SEQUENCE [LARGE SCALE GENOMIC DNA]</scope>
    <source>
        <strain evidence="3">cv. UVA1</strain>
    </source>
</reference>
<accession>A0A5A7QTU6</accession>
<feature type="compositionally biased region" description="Polar residues" evidence="1">
    <location>
        <begin position="305"/>
        <end position="320"/>
    </location>
</feature>
<dbReference type="OrthoDB" id="1924112at2759"/>